<evidence type="ECO:0000313" key="2">
    <source>
        <dbReference type="Proteomes" id="UP001056120"/>
    </source>
</evidence>
<gene>
    <name evidence="1" type="ORF">L1987_21259</name>
</gene>
<organism evidence="1 2">
    <name type="scientific">Smallanthus sonchifolius</name>
    <dbReference type="NCBI Taxonomy" id="185202"/>
    <lineage>
        <taxon>Eukaryota</taxon>
        <taxon>Viridiplantae</taxon>
        <taxon>Streptophyta</taxon>
        <taxon>Embryophyta</taxon>
        <taxon>Tracheophyta</taxon>
        <taxon>Spermatophyta</taxon>
        <taxon>Magnoliopsida</taxon>
        <taxon>eudicotyledons</taxon>
        <taxon>Gunneridae</taxon>
        <taxon>Pentapetalae</taxon>
        <taxon>asterids</taxon>
        <taxon>campanulids</taxon>
        <taxon>Asterales</taxon>
        <taxon>Asteraceae</taxon>
        <taxon>Asteroideae</taxon>
        <taxon>Heliantheae alliance</taxon>
        <taxon>Millerieae</taxon>
        <taxon>Smallanthus</taxon>
    </lineage>
</organism>
<protein>
    <submittedName>
        <fullName evidence="1">Uncharacterized protein</fullName>
    </submittedName>
</protein>
<reference evidence="2" key="1">
    <citation type="journal article" date="2022" name="Mol. Ecol. Resour.">
        <title>The genomes of chicory, endive, great burdock and yacon provide insights into Asteraceae palaeo-polyploidization history and plant inulin production.</title>
        <authorList>
            <person name="Fan W."/>
            <person name="Wang S."/>
            <person name="Wang H."/>
            <person name="Wang A."/>
            <person name="Jiang F."/>
            <person name="Liu H."/>
            <person name="Zhao H."/>
            <person name="Xu D."/>
            <person name="Zhang Y."/>
        </authorList>
    </citation>
    <scope>NUCLEOTIDE SEQUENCE [LARGE SCALE GENOMIC DNA]</scope>
    <source>
        <strain evidence="2">cv. Yunnan</strain>
    </source>
</reference>
<reference evidence="1 2" key="2">
    <citation type="journal article" date="2022" name="Mol. Ecol. Resour.">
        <title>The genomes of chicory, endive, great burdock and yacon provide insights into Asteraceae paleo-polyploidization history and plant inulin production.</title>
        <authorList>
            <person name="Fan W."/>
            <person name="Wang S."/>
            <person name="Wang H."/>
            <person name="Wang A."/>
            <person name="Jiang F."/>
            <person name="Liu H."/>
            <person name="Zhao H."/>
            <person name="Xu D."/>
            <person name="Zhang Y."/>
        </authorList>
    </citation>
    <scope>NUCLEOTIDE SEQUENCE [LARGE SCALE GENOMIC DNA]</scope>
    <source>
        <strain evidence="2">cv. Yunnan</strain>
        <tissue evidence="1">Leaves</tissue>
    </source>
</reference>
<keyword evidence="2" id="KW-1185">Reference proteome</keyword>
<name>A0ACB9IW09_9ASTR</name>
<dbReference type="Proteomes" id="UP001056120">
    <property type="component" value="Linkage Group LG07"/>
</dbReference>
<sequence length="86" mass="9653">MNNKSSDLSEKLRSNSLLPMVSIFCSSKNRGTSIDDGVVSDRCNGVKKKKKNEEGNDQERESCSWILMMILTGKGNRQEGDEKRRG</sequence>
<proteinExistence type="predicted"/>
<accession>A0ACB9IW09</accession>
<comment type="caution">
    <text evidence="1">The sequence shown here is derived from an EMBL/GenBank/DDBJ whole genome shotgun (WGS) entry which is preliminary data.</text>
</comment>
<evidence type="ECO:0000313" key="1">
    <source>
        <dbReference type="EMBL" id="KAI3811535.1"/>
    </source>
</evidence>
<dbReference type="EMBL" id="CM042024">
    <property type="protein sequence ID" value="KAI3811535.1"/>
    <property type="molecule type" value="Genomic_DNA"/>
</dbReference>